<evidence type="ECO:0000313" key="5">
    <source>
        <dbReference type="Proteomes" id="UP000309038"/>
    </source>
</evidence>
<dbReference type="SUPFAM" id="SSF51735">
    <property type="entry name" value="NAD(P)-binding Rossmann-fold domains"/>
    <property type="match status" value="1"/>
</dbReference>
<evidence type="ECO:0000256" key="2">
    <source>
        <dbReference type="ARBA" id="ARBA00023445"/>
    </source>
</evidence>
<dbReference type="EMBL" id="SGPJ01000175">
    <property type="protein sequence ID" value="THG97307.1"/>
    <property type="molecule type" value="Genomic_DNA"/>
</dbReference>
<proteinExistence type="inferred from homology"/>
<dbReference type="PANTHER" id="PTHR10366:SF564">
    <property type="entry name" value="STEROL-4-ALPHA-CARBOXYLATE 3-DEHYDROGENASE, DECARBOXYLATING"/>
    <property type="match status" value="1"/>
</dbReference>
<dbReference type="Gene3D" id="3.40.50.720">
    <property type="entry name" value="NAD(P)-binding Rossmann-like Domain"/>
    <property type="match status" value="1"/>
</dbReference>
<protein>
    <recommendedName>
        <fullName evidence="3">NAD-dependent epimerase/dehydratase domain-containing protein</fullName>
    </recommendedName>
</protein>
<comment type="caution">
    <text evidence="4">The sequence shown here is derived from an EMBL/GenBank/DDBJ whole genome shotgun (WGS) entry which is preliminary data.</text>
</comment>
<keyword evidence="5" id="KW-1185">Reference proteome</keyword>
<evidence type="ECO:0000256" key="1">
    <source>
        <dbReference type="ARBA" id="ARBA00023002"/>
    </source>
</evidence>
<evidence type="ECO:0000259" key="3">
    <source>
        <dbReference type="Pfam" id="PF01370"/>
    </source>
</evidence>
<dbReference type="AlphaFoldDB" id="A0A4S4KI67"/>
<evidence type="ECO:0000313" key="4">
    <source>
        <dbReference type="EMBL" id="THG97307.1"/>
    </source>
</evidence>
<dbReference type="Proteomes" id="UP000309038">
    <property type="component" value="Unassembled WGS sequence"/>
</dbReference>
<dbReference type="InterPro" id="IPR036291">
    <property type="entry name" value="NAD(P)-bd_dom_sf"/>
</dbReference>
<dbReference type="GO" id="GO:0016616">
    <property type="term" value="F:oxidoreductase activity, acting on the CH-OH group of donors, NAD or NADP as acceptor"/>
    <property type="evidence" value="ECO:0007669"/>
    <property type="project" value="TreeGrafter"/>
</dbReference>
<organism evidence="4 5">
    <name type="scientific">Hermanssonia centrifuga</name>
    <dbReference type="NCBI Taxonomy" id="98765"/>
    <lineage>
        <taxon>Eukaryota</taxon>
        <taxon>Fungi</taxon>
        <taxon>Dikarya</taxon>
        <taxon>Basidiomycota</taxon>
        <taxon>Agaricomycotina</taxon>
        <taxon>Agaricomycetes</taxon>
        <taxon>Polyporales</taxon>
        <taxon>Meruliaceae</taxon>
        <taxon>Hermanssonia</taxon>
    </lineage>
</organism>
<accession>A0A4S4KI67</accession>
<dbReference type="Pfam" id="PF01370">
    <property type="entry name" value="Epimerase"/>
    <property type="match status" value="1"/>
</dbReference>
<feature type="domain" description="NAD-dependent epimerase/dehydratase" evidence="3">
    <location>
        <begin position="9"/>
        <end position="270"/>
    </location>
</feature>
<gene>
    <name evidence="4" type="ORF">EW026_g4667</name>
</gene>
<dbReference type="InterPro" id="IPR050425">
    <property type="entry name" value="NAD(P)_dehydrat-like"/>
</dbReference>
<sequence>MPAVISGKVLVTGANGFLAYWLVKRLLEQGYSVRGTVRAQHKGIHLLETFKDYTGQLEIVEVEDIAKPGAFDQAVKGVDAIFHSASPVHLDADDPNEYIVPAVGGTKGLLQSVMDHGNSVKRFIYMSSGAAVLRFQAEPATFNEYDWNDTSVKEVQEKGRDASQASKYCASKTLAEHAAWAFMQDNKDKISFDLVAIQGPWVFGPFLQDVAVPEKLNSSNLDWWDAVVKGKKDDEFLADMGIADRRLEWIDVRDVALAHILSLQKDAAGGNRFIVSSGVFKWQDFVNIARTIDSKLPSGNTSYDPSKAVHHVRFDASKARRVLGINYITIEEGTKDMLAQFKEKGWIA</sequence>
<name>A0A4S4KI67_9APHY</name>
<dbReference type="PANTHER" id="PTHR10366">
    <property type="entry name" value="NAD DEPENDENT EPIMERASE/DEHYDRATASE"/>
    <property type="match status" value="1"/>
</dbReference>
<comment type="similarity">
    <text evidence="2">Belongs to the NAD(P)-dependent epimerase/dehydratase family. Dihydroflavonol-4-reductase subfamily.</text>
</comment>
<keyword evidence="1" id="KW-0560">Oxidoreductase</keyword>
<dbReference type="InterPro" id="IPR001509">
    <property type="entry name" value="Epimerase_deHydtase"/>
</dbReference>
<reference evidence="4 5" key="1">
    <citation type="submission" date="2019-02" db="EMBL/GenBank/DDBJ databases">
        <title>Genome sequencing of the rare red list fungi Phlebia centrifuga.</title>
        <authorList>
            <person name="Buettner E."/>
            <person name="Kellner H."/>
        </authorList>
    </citation>
    <scope>NUCLEOTIDE SEQUENCE [LARGE SCALE GENOMIC DNA]</scope>
    <source>
        <strain evidence="4 5">DSM 108282</strain>
    </source>
</reference>